<dbReference type="Proteomes" id="UP000288071">
    <property type="component" value="Unassembled WGS sequence"/>
</dbReference>
<evidence type="ECO:0000313" key="2">
    <source>
        <dbReference type="EMBL" id="RWR50694.1"/>
    </source>
</evidence>
<dbReference type="AlphaFoldDB" id="A0A3S4MFP3"/>
<name>A0A3S4MFP3_9RHOB</name>
<comment type="caution">
    <text evidence="2">The sequence shown here is derived from an EMBL/GenBank/DDBJ whole genome shotgun (WGS) entry which is preliminary data.</text>
</comment>
<reference evidence="3" key="1">
    <citation type="submission" date="2019-01" db="EMBL/GenBank/DDBJ databases">
        <title>Sinorhodobacter populi sp. nov. isolated from the symptomatic bark tissue of Populus euramericana canker.</title>
        <authorList>
            <person name="Li Y."/>
        </authorList>
    </citation>
    <scope>NUCLEOTIDE SEQUENCE [LARGE SCALE GENOMIC DNA]</scope>
    <source>
        <strain evidence="3">CGMCC 1.12963</strain>
    </source>
</reference>
<keyword evidence="3" id="KW-1185">Reference proteome</keyword>
<feature type="domain" description="NmrA-like" evidence="1">
    <location>
        <begin position="3"/>
        <end position="250"/>
    </location>
</feature>
<dbReference type="PANTHER" id="PTHR47129">
    <property type="entry name" value="QUINONE OXIDOREDUCTASE 2"/>
    <property type="match status" value="1"/>
</dbReference>
<sequence>MSEQTFLVTGANGQLGQLVIAALRARVAPGQIIGLVRRPEDAAALEAQGLGARLGDYDDVDSLTAAFAGVDRLLLISGSAVGQRARQHGNVVAAAKTAGVGFIAYTSILNAQGSAMALAAEHKATETMILESGIAHTFLRNGWYSENLLASLETDLGLGKHFGAAGEGRFSTAPRHDYAEAAAVVLAGAGHAGKTYELAGDASVTLAEFAALLSQAAGKTVAYVDMPEADYAAALIGAGLPEGFAKILADSDAQAAKGALYDASHTLSALIGHPTEPMAETIARALA</sequence>
<dbReference type="Pfam" id="PF05368">
    <property type="entry name" value="NmrA"/>
    <property type="match status" value="1"/>
</dbReference>
<dbReference type="InterPro" id="IPR052718">
    <property type="entry name" value="NmrA-type_oxidoreductase"/>
</dbReference>
<protein>
    <submittedName>
        <fullName evidence="2">SDR family oxidoreductase</fullName>
    </submittedName>
</protein>
<dbReference type="Gene3D" id="3.90.25.10">
    <property type="entry name" value="UDP-galactose 4-epimerase, domain 1"/>
    <property type="match status" value="1"/>
</dbReference>
<dbReference type="PANTHER" id="PTHR47129:SF1">
    <property type="entry name" value="NMRA-LIKE DOMAIN-CONTAINING PROTEIN"/>
    <property type="match status" value="1"/>
</dbReference>
<accession>A0A3S4MFP3</accession>
<dbReference type="SUPFAM" id="SSF51735">
    <property type="entry name" value="NAD(P)-binding Rossmann-fold domains"/>
    <property type="match status" value="1"/>
</dbReference>
<gene>
    <name evidence="2" type="ORF">EOW66_13750</name>
</gene>
<organism evidence="2 3">
    <name type="scientific">Paenirhodobacter huangdaonensis</name>
    <dbReference type="NCBI Taxonomy" id="2501515"/>
    <lineage>
        <taxon>Bacteria</taxon>
        <taxon>Pseudomonadati</taxon>
        <taxon>Pseudomonadota</taxon>
        <taxon>Alphaproteobacteria</taxon>
        <taxon>Rhodobacterales</taxon>
        <taxon>Rhodobacter group</taxon>
        <taxon>Paenirhodobacter</taxon>
    </lineage>
</organism>
<dbReference type="InterPro" id="IPR008030">
    <property type="entry name" value="NmrA-like"/>
</dbReference>
<evidence type="ECO:0000259" key="1">
    <source>
        <dbReference type="Pfam" id="PF05368"/>
    </source>
</evidence>
<reference evidence="2 3" key="2">
    <citation type="submission" date="2019-01" db="EMBL/GenBank/DDBJ databases">
        <title>Sinorhodobacter populi sp. nov. isolated from the symptomatic bark tissue of Populus euramericana canker.</title>
        <authorList>
            <person name="Xu G."/>
        </authorList>
    </citation>
    <scope>NUCLEOTIDE SEQUENCE [LARGE SCALE GENOMIC DNA]</scope>
    <source>
        <strain evidence="2 3">CGMCC 1.12963</strain>
    </source>
</reference>
<dbReference type="InterPro" id="IPR036291">
    <property type="entry name" value="NAD(P)-bd_dom_sf"/>
</dbReference>
<dbReference type="EMBL" id="SAVA01000008">
    <property type="protein sequence ID" value="RWR50694.1"/>
    <property type="molecule type" value="Genomic_DNA"/>
</dbReference>
<dbReference type="CDD" id="cd05269">
    <property type="entry name" value="TMR_SDR_a"/>
    <property type="match status" value="1"/>
</dbReference>
<proteinExistence type="predicted"/>
<dbReference type="RefSeq" id="WP_128156898.1">
    <property type="nucleotide sequence ID" value="NZ_JBHSOM010000004.1"/>
</dbReference>
<dbReference type="Gene3D" id="3.40.50.720">
    <property type="entry name" value="NAD(P)-binding Rossmann-like Domain"/>
    <property type="match status" value="1"/>
</dbReference>
<evidence type="ECO:0000313" key="3">
    <source>
        <dbReference type="Proteomes" id="UP000288071"/>
    </source>
</evidence>